<evidence type="ECO:0000313" key="2">
    <source>
        <dbReference type="Ensembl" id="ENSCSAVP00000015996.1"/>
    </source>
</evidence>
<feature type="chain" id="PRO_5003578660" evidence="1">
    <location>
        <begin position="21"/>
        <end position="41"/>
    </location>
</feature>
<reference evidence="3" key="1">
    <citation type="submission" date="2003-08" db="EMBL/GenBank/DDBJ databases">
        <authorList>
            <person name="Birren B."/>
            <person name="Nusbaum C."/>
            <person name="Abebe A."/>
            <person name="Abouelleil A."/>
            <person name="Adekoya E."/>
            <person name="Ait-zahra M."/>
            <person name="Allen N."/>
            <person name="Allen T."/>
            <person name="An P."/>
            <person name="Anderson M."/>
            <person name="Anderson S."/>
            <person name="Arachchi H."/>
            <person name="Armbruster J."/>
            <person name="Bachantsang P."/>
            <person name="Baldwin J."/>
            <person name="Barry A."/>
            <person name="Bayul T."/>
            <person name="Blitshsteyn B."/>
            <person name="Bloom T."/>
            <person name="Blye J."/>
            <person name="Boguslavskiy L."/>
            <person name="Borowsky M."/>
            <person name="Boukhgalter B."/>
            <person name="Brunache A."/>
            <person name="Butler J."/>
            <person name="Calixte N."/>
            <person name="Calvo S."/>
            <person name="Camarata J."/>
            <person name="Campo K."/>
            <person name="Chang J."/>
            <person name="Cheshatsang Y."/>
            <person name="Citroen M."/>
            <person name="Collymore A."/>
            <person name="Considine T."/>
            <person name="Cook A."/>
            <person name="Cooke P."/>
            <person name="Corum B."/>
            <person name="Cuomo C."/>
            <person name="David R."/>
            <person name="Dawoe T."/>
            <person name="Degray S."/>
            <person name="Dodge S."/>
            <person name="Dooley K."/>
            <person name="Dorje P."/>
            <person name="Dorjee K."/>
            <person name="Dorris L."/>
            <person name="Duffey N."/>
            <person name="Dupes A."/>
            <person name="Elkins T."/>
            <person name="Engels R."/>
            <person name="Erickson J."/>
            <person name="Farina A."/>
            <person name="Faro S."/>
            <person name="Ferreira P."/>
            <person name="Fischer H."/>
            <person name="Fitzgerald M."/>
            <person name="Foley K."/>
            <person name="Gage D."/>
            <person name="Galagan J."/>
            <person name="Gearin G."/>
            <person name="Gnerre S."/>
            <person name="Gnirke A."/>
            <person name="Goyette A."/>
            <person name="Graham J."/>
            <person name="Grandbois E."/>
            <person name="Gyaltsen K."/>
            <person name="Hafez N."/>
            <person name="Hagopian D."/>
            <person name="Hagos B."/>
            <person name="Hall J."/>
            <person name="Hatcher B."/>
            <person name="Heller A."/>
            <person name="Higgins H."/>
            <person name="Honan T."/>
            <person name="Horn A."/>
            <person name="Houde N."/>
            <person name="Hughes L."/>
            <person name="Hulme W."/>
            <person name="Husby E."/>
            <person name="Iliev I."/>
            <person name="Jaffe D."/>
            <person name="Jones C."/>
            <person name="Kamal M."/>
            <person name="Kamat A."/>
            <person name="Kamvysselis M."/>
            <person name="Karlsson E."/>
            <person name="Kells C."/>
            <person name="Kieu A."/>
            <person name="Kisner P."/>
            <person name="Kodira C."/>
            <person name="Kulbokas E."/>
            <person name="Labutti K."/>
            <person name="Lama D."/>
            <person name="Landers T."/>
            <person name="Leger J."/>
            <person name="Levine S."/>
            <person name="Lewis D."/>
            <person name="Lewis T."/>
            <person name="Lindblad-toh K."/>
            <person name="Liu X."/>
            <person name="Lokyitsang T."/>
            <person name="Lokyitsang Y."/>
            <person name="Lucien O."/>
            <person name="Lui A."/>
            <person name="Ma L.J."/>
            <person name="Mabbitt R."/>
            <person name="Macdonald J."/>
            <person name="Maclean C."/>
            <person name="Major J."/>
            <person name="Manning J."/>
            <person name="Marabella R."/>
            <person name="Maru K."/>
            <person name="Matthews C."/>
            <person name="Mauceli E."/>
            <person name="Mccarthy M."/>
            <person name="Mcdonough S."/>
            <person name="Mcghee T."/>
            <person name="Meldrim J."/>
            <person name="Meneus L."/>
            <person name="Mesirov J."/>
            <person name="Mihalev A."/>
            <person name="Mihova T."/>
            <person name="Mikkelsen T."/>
            <person name="Mlenga V."/>
            <person name="Moru K."/>
            <person name="Mozes J."/>
            <person name="Mulrain L."/>
            <person name="Munson G."/>
            <person name="Naylor J."/>
            <person name="Newes C."/>
            <person name="Nguyen C."/>
            <person name="Nguyen N."/>
            <person name="Nguyen T."/>
            <person name="Nicol R."/>
            <person name="Nielsen C."/>
            <person name="Nizzari M."/>
            <person name="Norbu C."/>
            <person name="Norbu N."/>
            <person name="O'donnell P."/>
            <person name="Okoawo O."/>
            <person name="O'leary S."/>
            <person name="Omotosho B."/>
            <person name="O'neill K."/>
            <person name="Osman S."/>
            <person name="Parker S."/>
            <person name="Perrin D."/>
            <person name="Phunkhang P."/>
            <person name="Piqani B."/>
            <person name="Purcell S."/>
            <person name="Rachupka T."/>
            <person name="Ramasamy U."/>
            <person name="Rameau R."/>
            <person name="Ray V."/>
            <person name="Raymond C."/>
            <person name="Retta R."/>
            <person name="Richardson S."/>
            <person name="Rise C."/>
            <person name="Rodriguez J."/>
            <person name="Rogers J."/>
            <person name="Rogov P."/>
            <person name="Rutman M."/>
            <person name="Schupbach R."/>
            <person name="Seaman C."/>
            <person name="Settipalli S."/>
            <person name="Sharpe T."/>
            <person name="Sheridan J."/>
            <person name="Sherpa N."/>
            <person name="Shi J."/>
            <person name="Smirnov S."/>
            <person name="Smith C."/>
            <person name="Sougnez C."/>
            <person name="Spencer B."/>
            <person name="Stalker J."/>
            <person name="Stange-thomann N."/>
            <person name="Stavropoulos S."/>
            <person name="Stetson K."/>
            <person name="Stone C."/>
            <person name="Stone S."/>
            <person name="Stubbs M."/>
            <person name="Talamas J."/>
            <person name="Tchuinga P."/>
            <person name="Tenzing P."/>
            <person name="Tesfaye S."/>
            <person name="Theodore J."/>
            <person name="Thoulutsang Y."/>
            <person name="Topham K."/>
            <person name="Towey S."/>
            <person name="Tsamla T."/>
            <person name="Tsomo N."/>
            <person name="Vallee D."/>
            <person name="Vassiliev H."/>
            <person name="Venkataraman V."/>
            <person name="Vinson J."/>
            <person name="Vo A."/>
            <person name="Wade C."/>
            <person name="Wang S."/>
            <person name="Wangchuk T."/>
            <person name="Wangdi T."/>
            <person name="Whittaker C."/>
            <person name="Wilkinson J."/>
            <person name="Wu Y."/>
            <person name="Wyman D."/>
            <person name="Yadav S."/>
            <person name="Yang S."/>
            <person name="Yang X."/>
            <person name="Yeager S."/>
            <person name="Yee E."/>
            <person name="Young G."/>
            <person name="Zainoun J."/>
            <person name="Zembeck L."/>
            <person name="Zimmer A."/>
            <person name="Zody M."/>
            <person name="Lander E."/>
        </authorList>
    </citation>
    <scope>NUCLEOTIDE SEQUENCE [LARGE SCALE GENOMIC DNA]</scope>
</reference>
<feature type="signal peptide" evidence="1">
    <location>
        <begin position="1"/>
        <end position="20"/>
    </location>
</feature>
<proteinExistence type="predicted"/>
<reference evidence="2" key="2">
    <citation type="submission" date="2025-08" db="UniProtKB">
        <authorList>
            <consortium name="Ensembl"/>
        </authorList>
    </citation>
    <scope>IDENTIFICATION</scope>
</reference>
<evidence type="ECO:0000256" key="1">
    <source>
        <dbReference type="SAM" id="SignalP"/>
    </source>
</evidence>
<accession>H2ZEI0</accession>
<dbReference type="AlphaFoldDB" id="H2ZEI0"/>
<evidence type="ECO:0000313" key="3">
    <source>
        <dbReference type="Proteomes" id="UP000007875"/>
    </source>
</evidence>
<dbReference type="HOGENOM" id="CLU_3282098_0_0_1"/>
<dbReference type="InParanoid" id="H2ZEI0"/>
<keyword evidence="3" id="KW-1185">Reference proteome</keyword>
<protein>
    <submittedName>
        <fullName evidence="2">Uncharacterized protein</fullName>
    </submittedName>
</protein>
<sequence length="41" mass="4428">MIYFYFVIVGVLLVAGRSIGCPNCFNECEAGYINCISCACA</sequence>
<name>H2ZEI0_CIOSA</name>
<dbReference type="Proteomes" id="UP000007875">
    <property type="component" value="Unassembled WGS sequence"/>
</dbReference>
<dbReference type="GeneTree" id="ENSGT00840000132147"/>
<reference evidence="2" key="3">
    <citation type="submission" date="2025-09" db="UniProtKB">
        <authorList>
            <consortium name="Ensembl"/>
        </authorList>
    </citation>
    <scope>IDENTIFICATION</scope>
</reference>
<organism evidence="2 3">
    <name type="scientific">Ciona savignyi</name>
    <name type="common">Pacific transparent sea squirt</name>
    <dbReference type="NCBI Taxonomy" id="51511"/>
    <lineage>
        <taxon>Eukaryota</taxon>
        <taxon>Metazoa</taxon>
        <taxon>Chordata</taxon>
        <taxon>Tunicata</taxon>
        <taxon>Ascidiacea</taxon>
        <taxon>Phlebobranchia</taxon>
        <taxon>Cionidae</taxon>
        <taxon>Ciona</taxon>
    </lineage>
</organism>
<dbReference type="Ensembl" id="ENSCSAVT00000016176.1">
    <property type="protein sequence ID" value="ENSCSAVP00000015996.1"/>
    <property type="gene ID" value="ENSCSAVG00000009418.1"/>
</dbReference>
<keyword evidence="1" id="KW-0732">Signal</keyword>